<comment type="subcellular location">
    <subcellularLocation>
        <location evidence="2">Secreted</location>
    </subcellularLocation>
</comment>
<organism evidence="14 15">
    <name type="scientific">Winogradskya consettensis</name>
    <dbReference type="NCBI Taxonomy" id="113560"/>
    <lineage>
        <taxon>Bacteria</taxon>
        <taxon>Bacillati</taxon>
        <taxon>Actinomycetota</taxon>
        <taxon>Actinomycetes</taxon>
        <taxon>Micromonosporales</taxon>
        <taxon>Micromonosporaceae</taxon>
        <taxon>Winogradskya</taxon>
    </lineage>
</organism>
<dbReference type="PANTHER" id="PTHR33478:SF1">
    <property type="entry name" value="EXTRACELLULAR METALLOPROTEINASE MEP"/>
    <property type="match status" value="1"/>
</dbReference>
<evidence type="ECO:0000256" key="10">
    <source>
        <dbReference type="ARBA" id="ARBA00023049"/>
    </source>
</evidence>
<comment type="similarity">
    <text evidence="3">Belongs to the peptidase M36 family.</text>
</comment>
<dbReference type="AlphaFoldDB" id="A0A919SK31"/>
<dbReference type="Gene3D" id="1.10.390.10">
    <property type="entry name" value="Neutral Protease Domain 2"/>
    <property type="match status" value="1"/>
</dbReference>
<dbReference type="Pfam" id="PF02128">
    <property type="entry name" value="Peptidase_M36"/>
    <property type="match status" value="1"/>
</dbReference>
<comment type="cofactor">
    <cofactor evidence="1">
        <name>Zn(2+)</name>
        <dbReference type="ChEBI" id="CHEBI:29105"/>
    </cofactor>
</comment>
<keyword evidence="7 12" id="KW-0732">Signal</keyword>
<evidence type="ECO:0000256" key="12">
    <source>
        <dbReference type="SAM" id="SignalP"/>
    </source>
</evidence>
<accession>A0A919SK31</accession>
<reference evidence="14" key="1">
    <citation type="submission" date="2021-03" db="EMBL/GenBank/DDBJ databases">
        <title>Whole genome shotgun sequence of Actinoplanes consettensis NBRC 14913.</title>
        <authorList>
            <person name="Komaki H."/>
            <person name="Tamura T."/>
        </authorList>
    </citation>
    <scope>NUCLEOTIDE SEQUENCE</scope>
    <source>
        <strain evidence="14">NBRC 14913</strain>
    </source>
</reference>
<dbReference type="PANTHER" id="PTHR33478">
    <property type="entry name" value="EXTRACELLULAR METALLOPROTEINASE MEP"/>
    <property type="match status" value="1"/>
</dbReference>
<dbReference type="GO" id="GO:0004222">
    <property type="term" value="F:metalloendopeptidase activity"/>
    <property type="evidence" value="ECO:0007669"/>
    <property type="project" value="InterPro"/>
</dbReference>
<feature type="domain" description="FTP" evidence="13">
    <location>
        <begin position="91"/>
        <end position="139"/>
    </location>
</feature>
<dbReference type="GO" id="GO:0006508">
    <property type="term" value="P:proteolysis"/>
    <property type="evidence" value="ECO:0007669"/>
    <property type="project" value="UniProtKB-KW"/>
</dbReference>
<evidence type="ECO:0000256" key="8">
    <source>
        <dbReference type="ARBA" id="ARBA00022801"/>
    </source>
</evidence>
<evidence type="ECO:0000313" key="15">
    <source>
        <dbReference type="Proteomes" id="UP000680865"/>
    </source>
</evidence>
<evidence type="ECO:0000256" key="1">
    <source>
        <dbReference type="ARBA" id="ARBA00001947"/>
    </source>
</evidence>
<keyword evidence="11" id="KW-0865">Zymogen</keyword>
<feature type="signal peptide" evidence="12">
    <location>
        <begin position="1"/>
        <end position="29"/>
    </location>
</feature>
<evidence type="ECO:0000256" key="3">
    <source>
        <dbReference type="ARBA" id="ARBA00006006"/>
    </source>
</evidence>
<dbReference type="InterPro" id="IPR011096">
    <property type="entry name" value="FTP_domain"/>
</dbReference>
<dbReference type="PRINTS" id="PR00999">
    <property type="entry name" value="FUNGALYSIN"/>
</dbReference>
<protein>
    <recommendedName>
        <fullName evidence="13">FTP domain-containing protein</fullName>
    </recommendedName>
</protein>
<evidence type="ECO:0000256" key="6">
    <source>
        <dbReference type="ARBA" id="ARBA00022723"/>
    </source>
</evidence>
<feature type="chain" id="PRO_5037503636" description="FTP domain-containing protein" evidence="12">
    <location>
        <begin position="30"/>
        <end position="617"/>
    </location>
</feature>
<keyword evidence="6" id="KW-0479">Metal-binding</keyword>
<evidence type="ECO:0000256" key="4">
    <source>
        <dbReference type="ARBA" id="ARBA00022525"/>
    </source>
</evidence>
<dbReference type="InterPro" id="IPR050371">
    <property type="entry name" value="Fungal_virulence_M36"/>
</dbReference>
<dbReference type="InterPro" id="IPR001842">
    <property type="entry name" value="Peptidase_M36"/>
</dbReference>
<keyword evidence="9" id="KW-0862">Zinc</keyword>
<evidence type="ECO:0000256" key="7">
    <source>
        <dbReference type="ARBA" id="ARBA00022729"/>
    </source>
</evidence>
<keyword evidence="15" id="KW-1185">Reference proteome</keyword>
<evidence type="ECO:0000256" key="2">
    <source>
        <dbReference type="ARBA" id="ARBA00004613"/>
    </source>
</evidence>
<evidence type="ECO:0000256" key="11">
    <source>
        <dbReference type="ARBA" id="ARBA00023145"/>
    </source>
</evidence>
<gene>
    <name evidence="14" type="ORF">Aco04nite_39200</name>
</gene>
<keyword evidence="4" id="KW-0964">Secreted</keyword>
<dbReference type="SUPFAM" id="SSF55486">
    <property type="entry name" value="Metalloproteases ('zincins'), catalytic domain"/>
    <property type="match status" value="1"/>
</dbReference>
<evidence type="ECO:0000256" key="5">
    <source>
        <dbReference type="ARBA" id="ARBA00022670"/>
    </source>
</evidence>
<dbReference type="Gene3D" id="3.10.170.10">
    <property type="match status" value="1"/>
</dbReference>
<dbReference type="GO" id="GO:0005615">
    <property type="term" value="C:extracellular space"/>
    <property type="evidence" value="ECO:0007669"/>
    <property type="project" value="InterPro"/>
</dbReference>
<evidence type="ECO:0000259" key="13">
    <source>
        <dbReference type="Pfam" id="PF07504"/>
    </source>
</evidence>
<dbReference type="RefSeq" id="WP_212998667.1">
    <property type="nucleotide sequence ID" value="NZ_BAAATW010000010.1"/>
</dbReference>
<name>A0A919SK31_9ACTN</name>
<keyword evidence="8" id="KW-0378">Hydrolase</keyword>
<evidence type="ECO:0000313" key="14">
    <source>
        <dbReference type="EMBL" id="GIM74220.1"/>
    </source>
</evidence>
<dbReference type="GO" id="GO:0008270">
    <property type="term" value="F:zinc ion binding"/>
    <property type="evidence" value="ECO:0007669"/>
    <property type="project" value="InterPro"/>
</dbReference>
<proteinExistence type="inferred from homology"/>
<sequence length="617" mass="65426">MNSPRIRRGVAAAGGVLLACVLLPVSAQADPADTGSLGVVDIDPGTGTVRRLARLDGFLTGPSKAAPESIARTYLVANRSVVGLTKSEIAALRLRKDYVDIEGTHHLSFVQSVGGVELTGNGLKVHIARDGRIIAIDGTPVAGLPASVGTAKVAAPPTSSEGDRVRQVVVNTAAGPKLAWEVTDTDEGYQSVVDATDGTVLSRRSLVAEHHATTWENYPGAPAGGTQQTVSLNKWLPSNAAKLDGNVAHVYTDVNADNTAQASEEVLPNARTSFNFPFTDFSATVGAPCSTQRQCSWDPAVPYSWQANREQNATQLFTYIGTWHDHLAAGPIGFTRAAGNFEAVDGDPVVGEAMDGADTAAGLPDSDHFNNANMATPPDGMSPRMQMYLFNRSASVLAGNSGDAADIVYHEYTHGLSDRLVVDASGNSTIISAQAKAMYEAWSDWYGLDYLVDSGLEQDDPVDGDVREGDYILGGRSVRSEAMDCPVASTEPVCAGNPTAGAGGYTYGDYGKIYSRGGAEIHADGEIWAQTLWDLRATIGSWKSRSLITRAMELAPTDPSYLDMRDSILLADRVVDHGHNQTAIWRTFAARGMGLHATTEGATDITPTEDFTVPRRS</sequence>
<dbReference type="Pfam" id="PF07504">
    <property type="entry name" value="FTP"/>
    <property type="match status" value="1"/>
</dbReference>
<evidence type="ECO:0000256" key="9">
    <source>
        <dbReference type="ARBA" id="ARBA00022833"/>
    </source>
</evidence>
<dbReference type="PROSITE" id="PS51257">
    <property type="entry name" value="PROKAR_LIPOPROTEIN"/>
    <property type="match status" value="1"/>
</dbReference>
<comment type="caution">
    <text evidence="14">The sequence shown here is derived from an EMBL/GenBank/DDBJ whole genome shotgun (WGS) entry which is preliminary data.</text>
</comment>
<dbReference type="Proteomes" id="UP000680865">
    <property type="component" value="Unassembled WGS sequence"/>
</dbReference>
<dbReference type="EMBL" id="BOQP01000019">
    <property type="protein sequence ID" value="GIM74220.1"/>
    <property type="molecule type" value="Genomic_DNA"/>
</dbReference>
<dbReference type="InterPro" id="IPR027268">
    <property type="entry name" value="Peptidase_M4/M1_CTD_sf"/>
</dbReference>
<keyword evidence="10" id="KW-0482">Metalloprotease</keyword>
<keyword evidence="5" id="KW-0645">Protease</keyword>